<proteinExistence type="predicted"/>
<dbReference type="AlphaFoldDB" id="A0A0D6N096"/>
<gene>
    <name evidence="1" type="ORF">Abci_003_107</name>
    <name evidence="2" type="ORF">ACI01nite_16940</name>
</gene>
<evidence type="ECO:0000313" key="2">
    <source>
        <dbReference type="EMBL" id="GEL59092.1"/>
    </source>
</evidence>
<sequence>MRLARTSVLFLLIGGAIGAPLLSLSTHTATPIERAPTESSSQHLLQMIESNGARQTAETLSHDHKWSEVRQAVTSGQPDAARVVPELMPLADPGTARSLQQAMRSTLPHHPATVLAETTEDKGMALSTDTICKPVGMNAVWRAQVKRAVADVHDLRLAVRAKHCLDALGTIPRAT</sequence>
<dbReference type="STRING" id="1231339.Abci_003_107"/>
<dbReference type="EMBL" id="BAMV01000003">
    <property type="protein sequence ID" value="GAN59344.1"/>
    <property type="molecule type" value="Genomic_DNA"/>
</dbReference>
<keyword evidence="4" id="KW-1185">Reference proteome</keyword>
<dbReference type="RefSeq" id="WP_048837428.1">
    <property type="nucleotide sequence ID" value="NZ_BAMV01000003.1"/>
</dbReference>
<evidence type="ECO:0000313" key="1">
    <source>
        <dbReference type="EMBL" id="GAN59344.1"/>
    </source>
</evidence>
<evidence type="ECO:0000313" key="3">
    <source>
        <dbReference type="Proteomes" id="UP000032671"/>
    </source>
</evidence>
<accession>A0A6N3SPQ9</accession>
<reference evidence="2 4" key="2">
    <citation type="submission" date="2019-07" db="EMBL/GenBank/DDBJ databases">
        <title>Whole genome shotgun sequence of Acetobacter cibinongensis NBRC 16605.</title>
        <authorList>
            <person name="Hosoyama A."/>
            <person name="Uohara A."/>
            <person name="Ohji S."/>
            <person name="Ichikawa N."/>
        </authorList>
    </citation>
    <scope>NUCLEOTIDE SEQUENCE [LARGE SCALE GENOMIC DNA]</scope>
    <source>
        <strain evidence="2 4">NBRC 16605</strain>
    </source>
</reference>
<dbReference type="Proteomes" id="UP000032671">
    <property type="component" value="Unassembled WGS sequence"/>
</dbReference>
<protein>
    <submittedName>
        <fullName evidence="1">Uncharacterized protein</fullName>
    </submittedName>
</protein>
<organism evidence="1 3">
    <name type="scientific">Acetobacter cibinongensis</name>
    <dbReference type="NCBI Taxonomy" id="146475"/>
    <lineage>
        <taxon>Bacteria</taxon>
        <taxon>Pseudomonadati</taxon>
        <taxon>Pseudomonadota</taxon>
        <taxon>Alphaproteobacteria</taxon>
        <taxon>Acetobacterales</taxon>
        <taxon>Acetobacteraceae</taxon>
        <taxon>Acetobacter</taxon>
    </lineage>
</organism>
<evidence type="ECO:0000313" key="4">
    <source>
        <dbReference type="Proteomes" id="UP000321891"/>
    </source>
</evidence>
<comment type="caution">
    <text evidence="1">The sequence shown here is derived from an EMBL/GenBank/DDBJ whole genome shotgun (WGS) entry which is preliminary data.</text>
</comment>
<accession>A0A0D6N096</accession>
<dbReference type="Proteomes" id="UP000321891">
    <property type="component" value="Unassembled WGS sequence"/>
</dbReference>
<dbReference type="EMBL" id="BJVU01000006">
    <property type="protein sequence ID" value="GEL59092.1"/>
    <property type="molecule type" value="Genomic_DNA"/>
</dbReference>
<reference evidence="1 3" key="1">
    <citation type="submission" date="2012-11" db="EMBL/GenBank/DDBJ databases">
        <title>Whole genome sequence of Acetobacter cibinongensis 4H-1.</title>
        <authorList>
            <person name="Azuma Y."/>
            <person name="Higashiura N."/>
            <person name="Hirakawa H."/>
            <person name="Matsushita K."/>
        </authorList>
    </citation>
    <scope>NUCLEOTIDE SEQUENCE [LARGE SCALE GENOMIC DNA]</scope>
    <source>
        <strain evidence="1 3">4H-1</strain>
    </source>
</reference>
<name>A0A0D6N096_9PROT</name>